<sequence>MDLSEKAALGRELQQYTGRPVPDDISGEQALMLLQEHIQQLINRDFQGLVNLLYRIDVEEQRLRKTLRDRSPEEAAKVIAVLILERIRQKIKTREAGRDREEQIPEDEKW</sequence>
<protein>
    <submittedName>
        <fullName evidence="2">Uncharacterized protein</fullName>
    </submittedName>
</protein>
<evidence type="ECO:0000313" key="3">
    <source>
        <dbReference type="Proteomes" id="UP001501207"/>
    </source>
</evidence>
<keyword evidence="3" id="KW-1185">Reference proteome</keyword>
<comment type="caution">
    <text evidence="2">The sequence shown here is derived from an EMBL/GenBank/DDBJ whole genome shotgun (WGS) entry which is preliminary data.</text>
</comment>
<dbReference type="Proteomes" id="UP001501207">
    <property type="component" value="Unassembled WGS sequence"/>
</dbReference>
<accession>A0ABP8FDI3</accession>
<evidence type="ECO:0000313" key="2">
    <source>
        <dbReference type="EMBL" id="GAA4301199.1"/>
    </source>
</evidence>
<gene>
    <name evidence="2" type="ORF">GCM10023143_02760</name>
</gene>
<name>A0ABP8FDI3_9BACT</name>
<proteinExistence type="predicted"/>
<dbReference type="RefSeq" id="WP_344974116.1">
    <property type="nucleotide sequence ID" value="NZ_BAABFN010000001.1"/>
</dbReference>
<evidence type="ECO:0000256" key="1">
    <source>
        <dbReference type="SAM" id="MobiDB-lite"/>
    </source>
</evidence>
<feature type="region of interest" description="Disordered" evidence="1">
    <location>
        <begin position="1"/>
        <end position="21"/>
    </location>
</feature>
<reference evidence="3" key="1">
    <citation type="journal article" date="2019" name="Int. J. Syst. Evol. Microbiol.">
        <title>The Global Catalogue of Microorganisms (GCM) 10K type strain sequencing project: providing services to taxonomists for standard genome sequencing and annotation.</title>
        <authorList>
            <consortium name="The Broad Institute Genomics Platform"/>
            <consortium name="The Broad Institute Genome Sequencing Center for Infectious Disease"/>
            <person name="Wu L."/>
            <person name="Ma J."/>
        </authorList>
    </citation>
    <scope>NUCLEOTIDE SEQUENCE [LARGE SCALE GENOMIC DNA]</scope>
    <source>
        <strain evidence="3">JCM 17664</strain>
    </source>
</reference>
<organism evidence="2 3">
    <name type="scientific">Compostibacter hankyongensis</name>
    <dbReference type="NCBI Taxonomy" id="1007089"/>
    <lineage>
        <taxon>Bacteria</taxon>
        <taxon>Pseudomonadati</taxon>
        <taxon>Bacteroidota</taxon>
        <taxon>Chitinophagia</taxon>
        <taxon>Chitinophagales</taxon>
        <taxon>Chitinophagaceae</taxon>
        <taxon>Compostibacter</taxon>
    </lineage>
</organism>
<dbReference type="EMBL" id="BAABFN010000001">
    <property type="protein sequence ID" value="GAA4301199.1"/>
    <property type="molecule type" value="Genomic_DNA"/>
</dbReference>